<evidence type="ECO:0000313" key="1">
    <source>
        <dbReference type="EMBL" id="EGW07941.1"/>
    </source>
</evidence>
<dbReference type="AlphaFoldDB" id="G3H7H1"/>
<dbReference type="EMBL" id="JH000194">
    <property type="protein sequence ID" value="EGW07941.1"/>
    <property type="molecule type" value="Genomic_DNA"/>
</dbReference>
<accession>G3H7H1</accession>
<name>G3H7H1_CRIGR</name>
<proteinExistence type="predicted"/>
<sequence length="51" mass="5906">MVALSAVPPRYWDKWWLTAILSRSSLFISSWPYEMFKVSLLVFSLVLELAG</sequence>
<organism evidence="1 2">
    <name type="scientific">Cricetulus griseus</name>
    <name type="common">Chinese hamster</name>
    <name type="synonym">Cricetulus barabensis griseus</name>
    <dbReference type="NCBI Taxonomy" id="10029"/>
    <lineage>
        <taxon>Eukaryota</taxon>
        <taxon>Metazoa</taxon>
        <taxon>Chordata</taxon>
        <taxon>Craniata</taxon>
        <taxon>Vertebrata</taxon>
        <taxon>Euteleostomi</taxon>
        <taxon>Mammalia</taxon>
        <taxon>Eutheria</taxon>
        <taxon>Euarchontoglires</taxon>
        <taxon>Glires</taxon>
        <taxon>Rodentia</taxon>
        <taxon>Myomorpha</taxon>
        <taxon>Muroidea</taxon>
        <taxon>Cricetidae</taxon>
        <taxon>Cricetinae</taxon>
        <taxon>Cricetulus</taxon>
    </lineage>
</organism>
<protein>
    <submittedName>
        <fullName evidence="1">Uncharacterized protein</fullName>
    </submittedName>
</protein>
<reference evidence="2" key="1">
    <citation type="journal article" date="2011" name="Nat. Biotechnol.">
        <title>The genomic sequence of the Chinese hamster ovary (CHO)-K1 cell line.</title>
        <authorList>
            <person name="Xu X."/>
            <person name="Nagarajan H."/>
            <person name="Lewis N.E."/>
            <person name="Pan S."/>
            <person name="Cai Z."/>
            <person name="Liu X."/>
            <person name="Chen W."/>
            <person name="Xie M."/>
            <person name="Wang W."/>
            <person name="Hammond S."/>
            <person name="Andersen M.R."/>
            <person name="Neff N."/>
            <person name="Passarelli B."/>
            <person name="Koh W."/>
            <person name="Fan H.C."/>
            <person name="Wang J."/>
            <person name="Gui Y."/>
            <person name="Lee K.H."/>
            <person name="Betenbaugh M.J."/>
            <person name="Quake S.R."/>
            <person name="Famili I."/>
            <person name="Palsson B.O."/>
            <person name="Wang J."/>
        </authorList>
    </citation>
    <scope>NUCLEOTIDE SEQUENCE [LARGE SCALE GENOMIC DNA]</scope>
    <source>
        <strain evidence="2">CHO K1 cell line</strain>
    </source>
</reference>
<dbReference type="Proteomes" id="UP000001075">
    <property type="component" value="Unassembled WGS sequence"/>
</dbReference>
<gene>
    <name evidence="1" type="ORF">I79_006302</name>
</gene>
<evidence type="ECO:0000313" key="2">
    <source>
        <dbReference type="Proteomes" id="UP000001075"/>
    </source>
</evidence>
<dbReference type="InParanoid" id="G3H7H1"/>